<reference evidence="1 2" key="1">
    <citation type="journal article" date="2010" name="BMC Genomics">
        <title>Complete genome sequence and lifestyle of black-pigmented Corynebacterium aurimucosum ATCC 700975 (formerly C. nigricans CN-1) isolated from a vaginal swab of a woman with spontaneous abortion.</title>
        <authorList>
            <person name="Trost E."/>
            <person name="Gotker S."/>
            <person name="Schneider J."/>
            <person name="Schneiker-Bekel S."/>
            <person name="Szczepanowski R."/>
            <person name="Tilker A."/>
            <person name="Viehoever P."/>
            <person name="Arnold W."/>
            <person name="Bekel T."/>
            <person name="Blom J."/>
            <person name="Gartemann K.H."/>
            <person name="Linke B."/>
            <person name="Goesmann A."/>
            <person name="Puhler A."/>
            <person name="Shukla S.K."/>
            <person name="Tauch A."/>
        </authorList>
    </citation>
    <scope>NUCLEOTIDE SEQUENCE [LARGE SCALE GENOMIC DNA]</scope>
    <source>
        <strain evidence="2">ATCC 700975 / DSM 44827 / CIP 107346 / CN-1</strain>
    </source>
</reference>
<dbReference type="OrthoDB" id="9882895at2"/>
<evidence type="ECO:0000313" key="1">
    <source>
        <dbReference type="EMBL" id="ACP33364.1"/>
    </source>
</evidence>
<protein>
    <submittedName>
        <fullName evidence="1">Uncharacterized protein</fullName>
    </submittedName>
</protein>
<dbReference type="Proteomes" id="UP000002077">
    <property type="component" value="Chromosome"/>
</dbReference>
<gene>
    <name evidence="1" type="ordered locus">cauri_1771</name>
</gene>
<dbReference type="HOGENOM" id="CLU_1882224_0_0_11"/>
<dbReference type="KEGG" id="car:cauri_1771"/>
<dbReference type="EMBL" id="CP001601">
    <property type="protein sequence ID" value="ACP33364.1"/>
    <property type="molecule type" value="Genomic_DNA"/>
</dbReference>
<accession>C3PHR0</accession>
<dbReference type="RefSeq" id="WP_010190696.1">
    <property type="nucleotide sequence ID" value="NC_012590.1"/>
</dbReference>
<dbReference type="GeneID" id="31924402"/>
<keyword evidence="2" id="KW-1185">Reference proteome</keyword>
<sequence>MGEGTELIISESYSVAKVSAEAKNFSNDGEEIPINVTMTFGVHLADDALGLEVCVNRTGDDADIIAAVRGVYMLSEPATQEQQLEILSSWAGPRTLAATQLKLNELAASIDRAVVPFPKDMESAFAPEAFAEFFG</sequence>
<evidence type="ECO:0000313" key="2">
    <source>
        <dbReference type="Proteomes" id="UP000002077"/>
    </source>
</evidence>
<name>C3PHR0_CORA7</name>
<dbReference type="AlphaFoldDB" id="C3PHR0"/>
<organism evidence="1 2">
    <name type="scientific">Corynebacterium aurimucosum (strain ATCC 700975 / DSM 44827 / CIP 107346 / CN-1)</name>
    <name type="common">Corynebacterium nigricans</name>
    <dbReference type="NCBI Taxonomy" id="548476"/>
    <lineage>
        <taxon>Bacteria</taxon>
        <taxon>Bacillati</taxon>
        <taxon>Actinomycetota</taxon>
        <taxon>Actinomycetes</taxon>
        <taxon>Mycobacteriales</taxon>
        <taxon>Corynebacteriaceae</taxon>
        <taxon>Corynebacterium</taxon>
    </lineage>
</organism>
<proteinExistence type="predicted"/>